<keyword evidence="1" id="KW-0812">Transmembrane</keyword>
<reference evidence="2" key="1">
    <citation type="submission" date="2019-11" db="EMBL/GenBank/DDBJ databases">
        <authorList>
            <person name="Feng L."/>
        </authorList>
    </citation>
    <scope>NUCLEOTIDE SEQUENCE</scope>
    <source>
        <strain evidence="2">CTertiumLFYP3</strain>
    </source>
</reference>
<keyword evidence="1" id="KW-1133">Transmembrane helix</keyword>
<sequence length="130" mass="14595">MGKKAVVIVFSIIQGMLFIVLSLLIVLSSKFNFSIIPSVLCLLTVEIALLINFYNSIIRKKEVRNESDIVDIKLVVVVFIIMQCTILIILLSLIFVSIKFNISLIPSLYGLITSEVIAIVFLFNGIYKKL</sequence>
<name>A0A6N3DNV2_9CLOT</name>
<dbReference type="RefSeq" id="WP_156626449.1">
    <property type="nucleotide sequence ID" value="NZ_CACRTO010000019.1"/>
</dbReference>
<evidence type="ECO:0000256" key="1">
    <source>
        <dbReference type="SAM" id="Phobius"/>
    </source>
</evidence>
<feature type="transmembrane region" description="Helical" evidence="1">
    <location>
        <begin position="108"/>
        <end position="127"/>
    </location>
</feature>
<accession>A0A6N3DNV2</accession>
<feature type="transmembrane region" description="Helical" evidence="1">
    <location>
        <begin position="74"/>
        <end position="96"/>
    </location>
</feature>
<keyword evidence="1" id="KW-0472">Membrane</keyword>
<feature type="transmembrane region" description="Helical" evidence="1">
    <location>
        <begin position="33"/>
        <end position="54"/>
    </location>
</feature>
<evidence type="ECO:0000313" key="2">
    <source>
        <dbReference type="EMBL" id="VYU29942.1"/>
    </source>
</evidence>
<protein>
    <submittedName>
        <fullName evidence="2">Uncharacterized protein</fullName>
    </submittedName>
</protein>
<dbReference type="EMBL" id="CACRTO010000019">
    <property type="protein sequence ID" value="VYU29942.1"/>
    <property type="molecule type" value="Genomic_DNA"/>
</dbReference>
<feature type="transmembrane region" description="Helical" evidence="1">
    <location>
        <begin position="7"/>
        <end position="27"/>
    </location>
</feature>
<dbReference type="AlphaFoldDB" id="A0A6N3DNV2"/>
<organism evidence="2">
    <name type="scientific">Clostridium tertium</name>
    <dbReference type="NCBI Taxonomy" id="1559"/>
    <lineage>
        <taxon>Bacteria</taxon>
        <taxon>Bacillati</taxon>
        <taxon>Bacillota</taxon>
        <taxon>Clostridia</taxon>
        <taxon>Eubacteriales</taxon>
        <taxon>Clostridiaceae</taxon>
        <taxon>Clostridium</taxon>
    </lineage>
</organism>
<proteinExistence type="predicted"/>
<gene>
    <name evidence="2" type="ORF">CTLFYP3_01995</name>
</gene>